<evidence type="ECO:0000313" key="9">
    <source>
        <dbReference type="EMBL" id="RKP09329.1"/>
    </source>
</evidence>
<evidence type="ECO:0000256" key="7">
    <source>
        <dbReference type="ARBA" id="ARBA00023007"/>
    </source>
</evidence>
<dbReference type="InterPro" id="IPR038418">
    <property type="entry name" value="6-PTP_synth/QueD_sf"/>
</dbReference>
<dbReference type="EMBL" id="KZ992522">
    <property type="protein sequence ID" value="RKP09329.1"/>
    <property type="molecule type" value="Genomic_DNA"/>
</dbReference>
<accession>A0A4V1IX00</accession>
<dbReference type="PANTHER" id="PTHR12589">
    <property type="entry name" value="PYRUVOYL TETRAHYDROBIOPTERIN SYNTHASE"/>
    <property type="match status" value="1"/>
</dbReference>
<dbReference type="InterPro" id="IPR007115">
    <property type="entry name" value="6-PTP_synth/QueD"/>
</dbReference>
<keyword evidence="7" id="KW-0783">Tetrahydrobiopterin biosynthesis</keyword>
<dbReference type="GO" id="GO:0003874">
    <property type="term" value="F:6-pyruvoyltetrahydropterin synthase activity"/>
    <property type="evidence" value="ECO:0007669"/>
    <property type="project" value="UniProtKB-EC"/>
</dbReference>
<dbReference type="SUPFAM" id="SSF55620">
    <property type="entry name" value="Tetrahydrobiopterin biosynthesis enzymes-like"/>
    <property type="match status" value="1"/>
</dbReference>
<reference evidence="10" key="1">
    <citation type="journal article" date="2018" name="Nat. Microbiol.">
        <title>Leveraging single-cell genomics to expand the fungal tree of life.</title>
        <authorList>
            <person name="Ahrendt S.R."/>
            <person name="Quandt C.A."/>
            <person name="Ciobanu D."/>
            <person name="Clum A."/>
            <person name="Salamov A."/>
            <person name="Andreopoulos B."/>
            <person name="Cheng J.F."/>
            <person name="Woyke T."/>
            <person name="Pelin A."/>
            <person name="Henrissat B."/>
            <person name="Reynolds N.K."/>
            <person name="Benny G.L."/>
            <person name="Smith M.E."/>
            <person name="James T.Y."/>
            <person name="Grigoriev I.V."/>
        </authorList>
    </citation>
    <scope>NUCLEOTIDE SEQUENCE [LARGE SCALE GENOMIC DNA]</scope>
    <source>
        <strain evidence="10">RSA 1356</strain>
    </source>
</reference>
<comment type="cofactor">
    <cofactor evidence="1">
        <name>Zn(2+)</name>
        <dbReference type="ChEBI" id="CHEBI:29105"/>
    </cofactor>
</comment>
<comment type="pathway">
    <text evidence="2">Cofactor biosynthesis; tetrahydrobiopterin biosynthesis; tetrahydrobiopterin from 7,8-dihydroneopterin triphosphate: step 1/3.</text>
</comment>
<keyword evidence="5" id="KW-0479">Metal-binding</keyword>
<comment type="similarity">
    <text evidence="3">Belongs to the PTPS family.</text>
</comment>
<dbReference type="PANTHER" id="PTHR12589:SF7">
    <property type="entry name" value="6-PYRUVOYL TETRAHYDROBIOPTERIN SYNTHASE"/>
    <property type="match status" value="1"/>
</dbReference>
<dbReference type="STRING" id="78915.A0A4V1IX00"/>
<dbReference type="GO" id="GO:0046872">
    <property type="term" value="F:metal ion binding"/>
    <property type="evidence" value="ECO:0007669"/>
    <property type="project" value="UniProtKB-KW"/>
</dbReference>
<dbReference type="Gene3D" id="3.30.479.10">
    <property type="entry name" value="6-pyruvoyl tetrahydropterin synthase/QueD"/>
    <property type="match status" value="1"/>
</dbReference>
<evidence type="ECO:0000256" key="6">
    <source>
        <dbReference type="ARBA" id="ARBA00022833"/>
    </source>
</evidence>
<keyword evidence="8" id="KW-0456">Lyase</keyword>
<dbReference type="FunFam" id="3.30.479.10:FF:000003">
    <property type="entry name" value="6-pyruvoyl tetrahydrobiopterin synthase"/>
    <property type="match status" value="1"/>
</dbReference>
<gene>
    <name evidence="9" type="ORF">THASP1DRAFT_14412</name>
</gene>
<sequence length="160" mass="17996">MPPIAYITRVEHFSAAHRLNAPALTEEENRVLYDKCNRSSGHGHNYKVEVTLRGPVDRRTGMVANIADLKRCIHAAVLEPLDHRNLDVDVAFFQNRPSTTENLAIFIWQQVKQHMRPFGCGGTLHEIRLWETAHNVVVYRGEEDVDDDDDDAAAAAAIAV</sequence>
<dbReference type="OrthoDB" id="14045at2759"/>
<dbReference type="GO" id="GO:0005739">
    <property type="term" value="C:mitochondrion"/>
    <property type="evidence" value="ECO:0007669"/>
    <property type="project" value="TreeGrafter"/>
</dbReference>
<evidence type="ECO:0000313" key="10">
    <source>
        <dbReference type="Proteomes" id="UP000271241"/>
    </source>
</evidence>
<dbReference type="Pfam" id="PF01242">
    <property type="entry name" value="PTPS"/>
    <property type="match status" value="1"/>
</dbReference>
<dbReference type="GO" id="GO:0006729">
    <property type="term" value="P:tetrahydrobiopterin biosynthetic process"/>
    <property type="evidence" value="ECO:0007669"/>
    <property type="project" value="UniProtKB-UniPathway"/>
</dbReference>
<evidence type="ECO:0000256" key="3">
    <source>
        <dbReference type="ARBA" id="ARBA00009164"/>
    </source>
</evidence>
<evidence type="ECO:0000256" key="2">
    <source>
        <dbReference type="ARBA" id="ARBA00005126"/>
    </source>
</evidence>
<dbReference type="UniPathway" id="UPA00849">
    <property type="reaction ID" value="UER00819"/>
</dbReference>
<dbReference type="Proteomes" id="UP000271241">
    <property type="component" value="Unassembled WGS sequence"/>
</dbReference>
<protein>
    <recommendedName>
        <fullName evidence="4">6-pyruvoyltetrahydropterin synthase</fullName>
        <ecNumber evidence="4">4.2.3.12</ecNumber>
    </recommendedName>
</protein>
<proteinExistence type="inferred from homology"/>
<evidence type="ECO:0000256" key="8">
    <source>
        <dbReference type="ARBA" id="ARBA00023239"/>
    </source>
</evidence>
<keyword evidence="6" id="KW-0862">Zinc</keyword>
<evidence type="ECO:0000256" key="4">
    <source>
        <dbReference type="ARBA" id="ARBA00013100"/>
    </source>
</evidence>
<evidence type="ECO:0000256" key="5">
    <source>
        <dbReference type="ARBA" id="ARBA00022723"/>
    </source>
</evidence>
<dbReference type="AlphaFoldDB" id="A0A4V1IX00"/>
<dbReference type="EC" id="4.2.3.12" evidence="4"/>
<evidence type="ECO:0000256" key="1">
    <source>
        <dbReference type="ARBA" id="ARBA00001947"/>
    </source>
</evidence>
<organism evidence="9 10">
    <name type="scientific">Thamnocephalis sphaerospora</name>
    <dbReference type="NCBI Taxonomy" id="78915"/>
    <lineage>
        <taxon>Eukaryota</taxon>
        <taxon>Fungi</taxon>
        <taxon>Fungi incertae sedis</taxon>
        <taxon>Zoopagomycota</taxon>
        <taxon>Zoopagomycotina</taxon>
        <taxon>Zoopagomycetes</taxon>
        <taxon>Zoopagales</taxon>
        <taxon>Sigmoideomycetaceae</taxon>
        <taxon>Thamnocephalis</taxon>
    </lineage>
</organism>
<name>A0A4V1IX00_9FUNG</name>
<keyword evidence="10" id="KW-1185">Reference proteome</keyword>